<dbReference type="InterPro" id="IPR001563">
    <property type="entry name" value="Peptidase_S10"/>
</dbReference>
<dbReference type="Proteomes" id="UP000298030">
    <property type="component" value="Unassembled WGS sequence"/>
</dbReference>
<keyword evidence="2 6" id="KW-0121">Carboxypeptidase</keyword>
<keyword evidence="8" id="KW-1185">Reference proteome</keyword>
<keyword evidence="3 6" id="KW-0645">Protease</keyword>
<name>A0A4Y7TCY6_COPMI</name>
<dbReference type="Pfam" id="PF00450">
    <property type="entry name" value="Peptidase_S10"/>
    <property type="match status" value="1"/>
</dbReference>
<dbReference type="AlphaFoldDB" id="A0A4Y7TCY6"/>
<dbReference type="OrthoDB" id="443318at2759"/>
<dbReference type="GO" id="GO:0004185">
    <property type="term" value="F:serine-type carboxypeptidase activity"/>
    <property type="evidence" value="ECO:0007669"/>
    <property type="project" value="UniProtKB-UniRule"/>
</dbReference>
<dbReference type="PANTHER" id="PTHR11802">
    <property type="entry name" value="SERINE PROTEASE FAMILY S10 SERINE CARBOXYPEPTIDASE"/>
    <property type="match status" value="1"/>
</dbReference>
<dbReference type="Gene3D" id="1.10.287.410">
    <property type="match status" value="1"/>
</dbReference>
<evidence type="ECO:0000256" key="4">
    <source>
        <dbReference type="ARBA" id="ARBA00022801"/>
    </source>
</evidence>
<dbReference type="GO" id="GO:0000324">
    <property type="term" value="C:fungal-type vacuole"/>
    <property type="evidence" value="ECO:0007669"/>
    <property type="project" value="TreeGrafter"/>
</dbReference>
<dbReference type="EC" id="3.4.16.-" evidence="6"/>
<reference evidence="7 8" key="1">
    <citation type="journal article" date="2019" name="Nat. Ecol. Evol.">
        <title>Megaphylogeny resolves global patterns of mushroom evolution.</title>
        <authorList>
            <person name="Varga T."/>
            <person name="Krizsan K."/>
            <person name="Foldi C."/>
            <person name="Dima B."/>
            <person name="Sanchez-Garcia M."/>
            <person name="Sanchez-Ramirez S."/>
            <person name="Szollosi G.J."/>
            <person name="Szarkandi J.G."/>
            <person name="Papp V."/>
            <person name="Albert L."/>
            <person name="Andreopoulos W."/>
            <person name="Angelini C."/>
            <person name="Antonin V."/>
            <person name="Barry K.W."/>
            <person name="Bougher N.L."/>
            <person name="Buchanan P."/>
            <person name="Buyck B."/>
            <person name="Bense V."/>
            <person name="Catcheside P."/>
            <person name="Chovatia M."/>
            <person name="Cooper J."/>
            <person name="Damon W."/>
            <person name="Desjardin D."/>
            <person name="Finy P."/>
            <person name="Geml J."/>
            <person name="Haridas S."/>
            <person name="Hughes K."/>
            <person name="Justo A."/>
            <person name="Karasinski D."/>
            <person name="Kautmanova I."/>
            <person name="Kiss B."/>
            <person name="Kocsube S."/>
            <person name="Kotiranta H."/>
            <person name="LaButti K.M."/>
            <person name="Lechner B.E."/>
            <person name="Liimatainen K."/>
            <person name="Lipzen A."/>
            <person name="Lukacs Z."/>
            <person name="Mihaltcheva S."/>
            <person name="Morgado L.N."/>
            <person name="Niskanen T."/>
            <person name="Noordeloos M.E."/>
            <person name="Ohm R.A."/>
            <person name="Ortiz-Santana B."/>
            <person name="Ovrebo C."/>
            <person name="Racz N."/>
            <person name="Riley R."/>
            <person name="Savchenko A."/>
            <person name="Shiryaev A."/>
            <person name="Soop K."/>
            <person name="Spirin V."/>
            <person name="Szebenyi C."/>
            <person name="Tomsovsky M."/>
            <person name="Tulloss R.E."/>
            <person name="Uehling J."/>
            <person name="Grigoriev I.V."/>
            <person name="Vagvolgyi C."/>
            <person name="Papp T."/>
            <person name="Martin F.M."/>
            <person name="Miettinen O."/>
            <person name="Hibbett D.S."/>
            <person name="Nagy L.G."/>
        </authorList>
    </citation>
    <scope>NUCLEOTIDE SEQUENCE [LARGE SCALE GENOMIC DNA]</scope>
    <source>
        <strain evidence="7 8">FP101781</strain>
    </source>
</reference>
<keyword evidence="6" id="KW-0732">Signal</keyword>
<dbReference type="STRING" id="71717.A0A4Y7TCY6"/>
<evidence type="ECO:0000256" key="6">
    <source>
        <dbReference type="RuleBase" id="RU361156"/>
    </source>
</evidence>
<protein>
    <recommendedName>
        <fullName evidence="6">Carboxypeptidase</fullName>
        <ecNumber evidence="6">3.4.16.-</ecNumber>
    </recommendedName>
</protein>
<dbReference type="SUPFAM" id="SSF53474">
    <property type="entry name" value="alpha/beta-Hydrolases"/>
    <property type="match status" value="1"/>
</dbReference>
<dbReference type="InterPro" id="IPR018202">
    <property type="entry name" value="Ser_caboxypep_ser_AS"/>
</dbReference>
<comment type="similarity">
    <text evidence="1 6">Belongs to the peptidase S10 family.</text>
</comment>
<comment type="caution">
    <text evidence="7">The sequence shown here is derived from an EMBL/GenBank/DDBJ whole genome shotgun (WGS) entry which is preliminary data.</text>
</comment>
<keyword evidence="4 6" id="KW-0378">Hydrolase</keyword>
<keyword evidence="5" id="KW-0325">Glycoprotein</keyword>
<evidence type="ECO:0000313" key="8">
    <source>
        <dbReference type="Proteomes" id="UP000298030"/>
    </source>
</evidence>
<evidence type="ECO:0000313" key="7">
    <source>
        <dbReference type="EMBL" id="TEB31409.1"/>
    </source>
</evidence>
<dbReference type="InterPro" id="IPR029058">
    <property type="entry name" value="AB_hydrolase_fold"/>
</dbReference>
<feature type="chain" id="PRO_5021511946" description="Carboxypeptidase" evidence="6">
    <location>
        <begin position="21"/>
        <end position="549"/>
    </location>
</feature>
<dbReference type="PANTHER" id="PTHR11802:SF452">
    <property type="entry name" value="CARBOXYPEPTIDASE"/>
    <property type="match status" value="1"/>
</dbReference>
<proteinExistence type="inferred from homology"/>
<dbReference type="PRINTS" id="PR00724">
    <property type="entry name" value="CRBOXYPTASEC"/>
</dbReference>
<organism evidence="7 8">
    <name type="scientific">Coprinellus micaceus</name>
    <name type="common">Glistening ink-cap mushroom</name>
    <name type="synonym">Coprinus micaceus</name>
    <dbReference type="NCBI Taxonomy" id="71717"/>
    <lineage>
        <taxon>Eukaryota</taxon>
        <taxon>Fungi</taxon>
        <taxon>Dikarya</taxon>
        <taxon>Basidiomycota</taxon>
        <taxon>Agaricomycotina</taxon>
        <taxon>Agaricomycetes</taxon>
        <taxon>Agaricomycetidae</taxon>
        <taxon>Agaricales</taxon>
        <taxon>Agaricineae</taxon>
        <taxon>Psathyrellaceae</taxon>
        <taxon>Coprinellus</taxon>
    </lineage>
</organism>
<dbReference type="PROSITE" id="PS00131">
    <property type="entry name" value="CARBOXYPEPT_SER_SER"/>
    <property type="match status" value="1"/>
</dbReference>
<dbReference type="Gene3D" id="3.40.50.1820">
    <property type="entry name" value="alpha/beta hydrolase"/>
    <property type="match status" value="1"/>
</dbReference>
<sequence length="549" mass="60502">MKFQRLLPLAVLACTANILAAPSSFFDDAQAVFSSGNVNTEALSGTASKYLSEAKKTILRGKKELETWWHDGREFVKQNNLLYELVRHPALSTEYTLRVTEPEGLCDPSVKQHSGYFDVAQDKHLFFWFFESRTAPEDAPLILWLNGGPGCSSSTGLLFELGPCSIGQDGKNVTHNPYSWNTHANIIFLDQPVNVGFSYADGSTSVNSSPVAGKDVYAFLQLFFERYPKYAKAPFHIAAESYGGTYAPNFASVIHKANKDLKAKEDAKLAKLQNINLASIILANGLTDPFIQYASIPDYLCEGPYAQYDPESPQCQSLRAKVPTCQRLVKNCYNFNSRFACLPAILYCNSQLMAPVVQTGKNPYDARIPCDRQKDGDLCYRQMGWIENWLNNPKVKTTLGVDPDRNFASCNMEVNQAFTANGDGAHNSAALLPDLVNDGVRLLVYAGNADMMCNFIGNSRWVEALETKFSAEYKQAKTLPWVSLESGRIAGNVRSAGNGAFGAGNVTFVEVFEAGHMAPYDQPEASLDLITRWIADAPLSMQEASIPSN</sequence>
<feature type="signal peptide" evidence="6">
    <location>
        <begin position="1"/>
        <end position="20"/>
    </location>
</feature>
<evidence type="ECO:0000256" key="1">
    <source>
        <dbReference type="ARBA" id="ARBA00009431"/>
    </source>
</evidence>
<evidence type="ECO:0000256" key="5">
    <source>
        <dbReference type="ARBA" id="ARBA00023180"/>
    </source>
</evidence>
<dbReference type="GO" id="GO:0006508">
    <property type="term" value="P:proteolysis"/>
    <property type="evidence" value="ECO:0007669"/>
    <property type="project" value="UniProtKB-KW"/>
</dbReference>
<evidence type="ECO:0000256" key="2">
    <source>
        <dbReference type="ARBA" id="ARBA00022645"/>
    </source>
</evidence>
<accession>A0A4Y7TCY6</accession>
<dbReference type="EMBL" id="QPFP01000019">
    <property type="protein sequence ID" value="TEB31409.1"/>
    <property type="molecule type" value="Genomic_DNA"/>
</dbReference>
<gene>
    <name evidence="7" type="ORF">FA13DRAFT_366090</name>
</gene>
<evidence type="ECO:0000256" key="3">
    <source>
        <dbReference type="ARBA" id="ARBA00022670"/>
    </source>
</evidence>